<reference evidence="10" key="1">
    <citation type="journal article" date="2021" name="Microb. Physiol.">
        <title>Proteogenomic Insights into the Physiology of Marine, Sulfate-Reducing, Filamentous Desulfonema limicola and Desulfonema magnum.</title>
        <authorList>
            <person name="Schnaars V."/>
            <person name="Wohlbrand L."/>
            <person name="Scheve S."/>
            <person name="Hinrichs C."/>
            <person name="Reinhardt R."/>
            <person name="Rabus R."/>
        </authorList>
    </citation>
    <scope>NUCLEOTIDE SEQUENCE</scope>
    <source>
        <strain evidence="10">5ac10</strain>
    </source>
</reference>
<comment type="subunit">
    <text evidence="9">Homodimer, forms a heterotetramer with a Cas1 homodimer.</text>
</comment>
<dbReference type="CDD" id="cd09725">
    <property type="entry name" value="Cas2_I_II_III"/>
    <property type="match status" value="1"/>
</dbReference>
<comment type="function">
    <text evidence="9">CRISPR (clustered regularly interspaced short palindromic repeat), is an adaptive immune system that provides protection against mobile genetic elements (viruses, transposable elements and conjugative plasmids). CRISPR clusters contain sequences complementary to antecedent mobile elements and target invading nucleic acids. CRISPR clusters are transcribed and processed into CRISPR RNA (crRNA). Functions as a ssRNA-specific endoribonuclease. Involved in the integration of spacer DNA into the CRISPR cassette.</text>
</comment>
<evidence type="ECO:0000256" key="3">
    <source>
        <dbReference type="ARBA" id="ARBA00022722"/>
    </source>
</evidence>
<dbReference type="GO" id="GO:0043571">
    <property type="term" value="P:maintenance of CRISPR repeat elements"/>
    <property type="evidence" value="ECO:0007669"/>
    <property type="project" value="UniProtKB-UniRule"/>
</dbReference>
<dbReference type="Pfam" id="PF09827">
    <property type="entry name" value="CRISPR_Cas2"/>
    <property type="match status" value="1"/>
</dbReference>
<evidence type="ECO:0000256" key="2">
    <source>
        <dbReference type="ARBA" id="ARBA00009959"/>
    </source>
</evidence>
<dbReference type="RefSeq" id="WP_207687769.1">
    <property type="nucleotide sequence ID" value="NZ_CP061799.1"/>
</dbReference>
<dbReference type="InterPro" id="IPR021127">
    <property type="entry name" value="CRISPR_associated_Cas2"/>
</dbReference>
<dbReference type="SUPFAM" id="SSF143430">
    <property type="entry name" value="TTP0101/SSO1404-like"/>
    <property type="match status" value="1"/>
</dbReference>
<keyword evidence="6 9" id="KW-0378">Hydrolase</keyword>
<dbReference type="GO" id="GO:0016787">
    <property type="term" value="F:hydrolase activity"/>
    <property type="evidence" value="ECO:0007669"/>
    <property type="project" value="UniProtKB-KW"/>
</dbReference>
<evidence type="ECO:0000256" key="7">
    <source>
        <dbReference type="ARBA" id="ARBA00022842"/>
    </source>
</evidence>
<evidence type="ECO:0000256" key="5">
    <source>
        <dbReference type="ARBA" id="ARBA00022759"/>
    </source>
</evidence>
<accession>A0A975BAK7</accession>
<evidence type="ECO:0000256" key="1">
    <source>
        <dbReference type="ARBA" id="ARBA00001946"/>
    </source>
</evidence>
<dbReference type="GO" id="GO:0046872">
    <property type="term" value="F:metal ion binding"/>
    <property type="evidence" value="ECO:0007669"/>
    <property type="project" value="UniProtKB-UniRule"/>
</dbReference>
<evidence type="ECO:0000256" key="6">
    <source>
        <dbReference type="ARBA" id="ARBA00022801"/>
    </source>
</evidence>
<dbReference type="HAMAP" id="MF_01471">
    <property type="entry name" value="Cas2"/>
    <property type="match status" value="1"/>
</dbReference>
<dbReference type="PANTHER" id="PTHR34405:SF3">
    <property type="entry name" value="CRISPR-ASSOCIATED ENDORIBONUCLEASE CAS2 3"/>
    <property type="match status" value="1"/>
</dbReference>
<feature type="binding site" evidence="9">
    <location>
        <position position="12"/>
    </location>
    <ligand>
        <name>Mg(2+)</name>
        <dbReference type="ChEBI" id="CHEBI:18420"/>
        <note>catalytic</note>
    </ligand>
</feature>
<keyword evidence="3 9" id="KW-0540">Nuclease</keyword>
<dbReference type="PANTHER" id="PTHR34405">
    <property type="entry name" value="CRISPR-ASSOCIATED ENDORIBONUCLEASE CAS2"/>
    <property type="match status" value="1"/>
</dbReference>
<evidence type="ECO:0000313" key="10">
    <source>
        <dbReference type="EMBL" id="QTA81767.1"/>
    </source>
</evidence>
<gene>
    <name evidence="9" type="primary">cas2</name>
    <name evidence="10" type="ORF">dnl_41160</name>
</gene>
<comment type="cofactor">
    <cofactor evidence="1 9">
        <name>Mg(2+)</name>
        <dbReference type="ChEBI" id="CHEBI:18420"/>
    </cofactor>
</comment>
<evidence type="ECO:0000256" key="9">
    <source>
        <dbReference type="HAMAP-Rule" id="MF_01471"/>
    </source>
</evidence>
<name>A0A975BAK7_9BACT</name>
<protein>
    <recommendedName>
        <fullName evidence="9">CRISPR-associated endoribonuclease Cas2</fullName>
        <ecNumber evidence="9">3.1.-.-</ecNumber>
    </recommendedName>
</protein>
<dbReference type="Gene3D" id="3.30.70.240">
    <property type="match status" value="1"/>
</dbReference>
<dbReference type="GO" id="GO:0051607">
    <property type="term" value="P:defense response to virus"/>
    <property type="evidence" value="ECO:0007669"/>
    <property type="project" value="UniProtKB-UniRule"/>
</dbReference>
<evidence type="ECO:0000313" key="11">
    <source>
        <dbReference type="Proteomes" id="UP000663720"/>
    </source>
</evidence>
<organism evidence="10 11">
    <name type="scientific">Desulfonema limicola</name>
    <dbReference type="NCBI Taxonomy" id="45656"/>
    <lineage>
        <taxon>Bacteria</taxon>
        <taxon>Pseudomonadati</taxon>
        <taxon>Thermodesulfobacteriota</taxon>
        <taxon>Desulfobacteria</taxon>
        <taxon>Desulfobacterales</taxon>
        <taxon>Desulfococcaceae</taxon>
        <taxon>Desulfonema</taxon>
    </lineage>
</organism>
<proteinExistence type="inferred from homology"/>
<keyword evidence="11" id="KW-1185">Reference proteome</keyword>
<comment type="similarity">
    <text evidence="2 9">Belongs to the CRISPR-associated endoribonuclease Cas2 protein family.</text>
</comment>
<dbReference type="NCBIfam" id="TIGR01573">
    <property type="entry name" value="cas2"/>
    <property type="match status" value="1"/>
</dbReference>
<keyword evidence="8 9" id="KW-0051">Antiviral defense</keyword>
<dbReference type="InterPro" id="IPR019199">
    <property type="entry name" value="Virulence_VapD/CRISPR_Cas2"/>
</dbReference>
<sequence>MDRRSWYMMAYDIADPRRLAKIHRQIKKDGIAAQKSVFFVHGTEKDIESLMDRIGNIMKMNEDDLRAYPITKPADIWTNVPNPLAEIPTVYFGNEKRVTVPTKKKPEVKGEKTRWLKKMFKYINNS</sequence>
<dbReference type="KEGG" id="dli:dnl_41160"/>
<keyword evidence="5 9" id="KW-0255">Endonuclease</keyword>
<dbReference type="AlphaFoldDB" id="A0A975BAK7"/>
<keyword evidence="7 9" id="KW-0460">Magnesium</keyword>
<dbReference type="EMBL" id="CP061799">
    <property type="protein sequence ID" value="QTA81767.1"/>
    <property type="molecule type" value="Genomic_DNA"/>
</dbReference>
<evidence type="ECO:0000256" key="4">
    <source>
        <dbReference type="ARBA" id="ARBA00022723"/>
    </source>
</evidence>
<dbReference type="GO" id="GO:0004521">
    <property type="term" value="F:RNA endonuclease activity"/>
    <property type="evidence" value="ECO:0007669"/>
    <property type="project" value="InterPro"/>
</dbReference>
<dbReference type="Proteomes" id="UP000663720">
    <property type="component" value="Chromosome"/>
</dbReference>
<evidence type="ECO:0000256" key="8">
    <source>
        <dbReference type="ARBA" id="ARBA00023118"/>
    </source>
</evidence>
<keyword evidence="4 9" id="KW-0479">Metal-binding</keyword>
<dbReference type="EC" id="3.1.-.-" evidence="9"/>